<sequence length="154" mass="17673">MQLWAQYRCTRFHCSFLSTHSGVTRWDVFMARGKLWQEGRENKCAYMRLEFAPTTCALLFKCLGNPTHSCRKGLLSECNYRSRVECSYFGSRIICYRPASSVLLFSSCNLVPSLHRGFRAKTLAGLLAKLAYGGRVMIGIHYEFRSLLTWSTFA</sequence>
<keyword evidence="2" id="KW-1185">Reference proteome</keyword>
<evidence type="ECO:0000313" key="2">
    <source>
        <dbReference type="Proteomes" id="UP000217790"/>
    </source>
</evidence>
<name>A0A2H3CEK7_ARMGA</name>
<dbReference type="AlphaFoldDB" id="A0A2H3CEK7"/>
<dbReference type="Proteomes" id="UP000217790">
    <property type="component" value="Unassembled WGS sequence"/>
</dbReference>
<protein>
    <submittedName>
        <fullName evidence="1">Uncharacterized protein</fullName>
    </submittedName>
</protein>
<accession>A0A2H3CEK7</accession>
<dbReference type="EMBL" id="KZ293749">
    <property type="protein sequence ID" value="PBK80280.1"/>
    <property type="molecule type" value="Genomic_DNA"/>
</dbReference>
<proteinExistence type="predicted"/>
<organism evidence="1 2">
    <name type="scientific">Armillaria gallica</name>
    <name type="common">Bulbous honey fungus</name>
    <name type="synonym">Armillaria bulbosa</name>
    <dbReference type="NCBI Taxonomy" id="47427"/>
    <lineage>
        <taxon>Eukaryota</taxon>
        <taxon>Fungi</taxon>
        <taxon>Dikarya</taxon>
        <taxon>Basidiomycota</taxon>
        <taxon>Agaricomycotina</taxon>
        <taxon>Agaricomycetes</taxon>
        <taxon>Agaricomycetidae</taxon>
        <taxon>Agaricales</taxon>
        <taxon>Marasmiineae</taxon>
        <taxon>Physalacriaceae</taxon>
        <taxon>Armillaria</taxon>
    </lineage>
</organism>
<reference evidence="2" key="1">
    <citation type="journal article" date="2017" name="Nat. Ecol. Evol.">
        <title>Genome expansion and lineage-specific genetic innovations in the forest pathogenic fungi Armillaria.</title>
        <authorList>
            <person name="Sipos G."/>
            <person name="Prasanna A.N."/>
            <person name="Walter M.C."/>
            <person name="O'Connor E."/>
            <person name="Balint B."/>
            <person name="Krizsan K."/>
            <person name="Kiss B."/>
            <person name="Hess J."/>
            <person name="Varga T."/>
            <person name="Slot J."/>
            <person name="Riley R."/>
            <person name="Boka B."/>
            <person name="Rigling D."/>
            <person name="Barry K."/>
            <person name="Lee J."/>
            <person name="Mihaltcheva S."/>
            <person name="LaButti K."/>
            <person name="Lipzen A."/>
            <person name="Waldron R."/>
            <person name="Moloney N.M."/>
            <person name="Sperisen C."/>
            <person name="Kredics L."/>
            <person name="Vagvoelgyi C."/>
            <person name="Patrignani A."/>
            <person name="Fitzpatrick D."/>
            <person name="Nagy I."/>
            <person name="Doyle S."/>
            <person name="Anderson J.B."/>
            <person name="Grigoriev I.V."/>
            <person name="Gueldener U."/>
            <person name="Muensterkoetter M."/>
            <person name="Nagy L.G."/>
        </authorList>
    </citation>
    <scope>NUCLEOTIDE SEQUENCE [LARGE SCALE GENOMIC DNA]</scope>
    <source>
        <strain evidence="2">Ar21-2</strain>
    </source>
</reference>
<evidence type="ECO:0000313" key="1">
    <source>
        <dbReference type="EMBL" id="PBK80280.1"/>
    </source>
</evidence>
<dbReference type="InParanoid" id="A0A2H3CEK7"/>
<gene>
    <name evidence="1" type="ORF">ARMGADRAFT_80786</name>
</gene>
<dbReference type="OrthoDB" id="3059178at2759"/>